<reference evidence="2" key="3">
    <citation type="submission" date="2025-09" db="UniProtKB">
        <authorList>
            <consortium name="Ensembl"/>
        </authorList>
    </citation>
    <scope>IDENTIFICATION</scope>
</reference>
<dbReference type="Proteomes" id="UP000001646">
    <property type="component" value="Unplaced"/>
</dbReference>
<dbReference type="InParanoid" id="A0A803TAS1"/>
<dbReference type="AlphaFoldDB" id="A0A803TAS1"/>
<evidence type="ECO:0000256" key="1">
    <source>
        <dbReference type="SAM" id="MobiDB-lite"/>
    </source>
</evidence>
<evidence type="ECO:0000313" key="2">
    <source>
        <dbReference type="Ensembl" id="ENSACAP00000032311.1"/>
    </source>
</evidence>
<feature type="region of interest" description="Disordered" evidence="1">
    <location>
        <begin position="49"/>
        <end position="99"/>
    </location>
</feature>
<accession>A0A803TAS1</accession>
<feature type="compositionally biased region" description="Low complexity" evidence="1">
    <location>
        <begin position="77"/>
        <end position="99"/>
    </location>
</feature>
<organism evidence="2 3">
    <name type="scientific">Anolis carolinensis</name>
    <name type="common">Green anole</name>
    <name type="synonym">American chameleon</name>
    <dbReference type="NCBI Taxonomy" id="28377"/>
    <lineage>
        <taxon>Eukaryota</taxon>
        <taxon>Metazoa</taxon>
        <taxon>Chordata</taxon>
        <taxon>Craniata</taxon>
        <taxon>Vertebrata</taxon>
        <taxon>Euteleostomi</taxon>
        <taxon>Lepidosauria</taxon>
        <taxon>Squamata</taxon>
        <taxon>Bifurcata</taxon>
        <taxon>Unidentata</taxon>
        <taxon>Episquamata</taxon>
        <taxon>Toxicofera</taxon>
        <taxon>Iguania</taxon>
        <taxon>Dactyloidae</taxon>
        <taxon>Anolis</taxon>
    </lineage>
</organism>
<reference evidence="2" key="1">
    <citation type="submission" date="2009-12" db="EMBL/GenBank/DDBJ databases">
        <title>The Genome Sequence of Anolis carolinensis (Green Anole Lizard).</title>
        <authorList>
            <consortium name="The Genome Sequencing Platform"/>
            <person name="Di Palma F."/>
            <person name="Alfoldi J."/>
            <person name="Heiman D."/>
            <person name="Young S."/>
            <person name="Grabherr M."/>
            <person name="Johnson J."/>
            <person name="Lander E.S."/>
            <person name="Lindblad-Toh K."/>
        </authorList>
    </citation>
    <scope>NUCLEOTIDE SEQUENCE [LARGE SCALE GENOMIC DNA]</scope>
    <source>
        <strain evidence="2">JBL SC #1</strain>
    </source>
</reference>
<name>A0A803TAS1_ANOCA</name>
<evidence type="ECO:0000313" key="3">
    <source>
        <dbReference type="Proteomes" id="UP000001646"/>
    </source>
</evidence>
<reference evidence="2" key="2">
    <citation type="submission" date="2025-08" db="UniProtKB">
        <authorList>
            <consortium name="Ensembl"/>
        </authorList>
    </citation>
    <scope>IDENTIFICATION</scope>
</reference>
<proteinExistence type="predicted"/>
<sequence length="109" mass="10852">APAPKGACGSANGEAGLLPGDLRSVLVTSVLNLEQLDVVLFRGPHGARPVPGGAHPDGEELLGAVGQGHPARDAHPHLPGLLPGGAAQPHPAPVPHAGGARPCTFISHY</sequence>
<protein>
    <submittedName>
        <fullName evidence="2">Uncharacterized protein</fullName>
    </submittedName>
</protein>
<dbReference type="Ensembl" id="ENSACAT00000051380.1">
    <property type="protein sequence ID" value="ENSACAP00000032311.1"/>
    <property type="gene ID" value="ENSACAG00000037298.1"/>
</dbReference>
<keyword evidence="3" id="KW-1185">Reference proteome</keyword>